<dbReference type="OrthoDB" id="2736366at2"/>
<name>A0A285CHE6_9BACI</name>
<sequence>MKNEDPFKEEKEISHHLDQFHVTVPDFPLQKNWIDRISAPFFEEAPNPLQTVSLTTTAVTLIQTIPVVVAMAVPVLLVWIL</sequence>
<keyword evidence="1" id="KW-1133">Transmembrane helix</keyword>
<gene>
    <name evidence="2" type="ORF">SAMN05877753_101336</name>
</gene>
<accession>A0A285CHE6</accession>
<dbReference type="EMBL" id="OAOP01000001">
    <property type="protein sequence ID" value="SNX67022.1"/>
    <property type="molecule type" value="Genomic_DNA"/>
</dbReference>
<dbReference type="RefSeq" id="WP_097156853.1">
    <property type="nucleotide sequence ID" value="NZ_JBEPMQ010000003.1"/>
</dbReference>
<keyword evidence="1" id="KW-0472">Membrane</keyword>
<feature type="transmembrane region" description="Helical" evidence="1">
    <location>
        <begin position="58"/>
        <end position="80"/>
    </location>
</feature>
<evidence type="ECO:0000313" key="2">
    <source>
        <dbReference type="EMBL" id="SNX67022.1"/>
    </source>
</evidence>
<protein>
    <submittedName>
        <fullName evidence="2">Uncharacterized protein</fullName>
    </submittedName>
</protein>
<reference evidence="2 3" key="1">
    <citation type="submission" date="2017-08" db="EMBL/GenBank/DDBJ databases">
        <authorList>
            <person name="de Groot N.N."/>
        </authorList>
    </citation>
    <scope>NUCLEOTIDE SEQUENCE [LARGE SCALE GENOMIC DNA]</scope>
    <source>
        <strain evidence="2 3">JC228</strain>
    </source>
</reference>
<proteinExistence type="predicted"/>
<evidence type="ECO:0000313" key="3">
    <source>
        <dbReference type="Proteomes" id="UP000219546"/>
    </source>
</evidence>
<dbReference type="Proteomes" id="UP000219546">
    <property type="component" value="Unassembled WGS sequence"/>
</dbReference>
<keyword evidence="3" id="KW-1185">Reference proteome</keyword>
<keyword evidence="1" id="KW-0812">Transmembrane</keyword>
<dbReference type="AlphaFoldDB" id="A0A285CHE6"/>
<organism evidence="2 3">
    <name type="scientific">Bacillus oleivorans</name>
    <dbReference type="NCBI Taxonomy" id="1448271"/>
    <lineage>
        <taxon>Bacteria</taxon>
        <taxon>Bacillati</taxon>
        <taxon>Bacillota</taxon>
        <taxon>Bacilli</taxon>
        <taxon>Bacillales</taxon>
        <taxon>Bacillaceae</taxon>
        <taxon>Bacillus</taxon>
    </lineage>
</organism>
<evidence type="ECO:0000256" key="1">
    <source>
        <dbReference type="SAM" id="Phobius"/>
    </source>
</evidence>